<proteinExistence type="predicted"/>
<accession>A0A1U7NHK2</accession>
<comment type="caution">
    <text evidence="1">The sequence shown here is derived from an EMBL/GenBank/DDBJ whole genome shotgun (WGS) entry which is preliminary data.</text>
</comment>
<evidence type="ECO:0000313" key="2">
    <source>
        <dbReference type="Proteomes" id="UP000186341"/>
    </source>
</evidence>
<name>A0A1U7NHK2_9FIRM</name>
<reference evidence="1 2" key="1">
    <citation type="submission" date="2016-11" db="EMBL/GenBank/DDBJ databases">
        <title>Description of two novel members of the family Erysipelotrichaceae: Ileibacterium lipovorans gen. nov., sp. nov. and Dubosiella newyorkensis, gen. nov., sp. nov.</title>
        <authorList>
            <person name="Cox L.M."/>
            <person name="Sohn J."/>
            <person name="Tyrrell K.L."/>
            <person name="Citron D.M."/>
            <person name="Lawson P.A."/>
            <person name="Patel N.B."/>
            <person name="Iizumi T."/>
            <person name="Perez-Perez G.I."/>
            <person name="Goldstein E.J."/>
            <person name="Blaser M.J."/>
        </authorList>
    </citation>
    <scope>NUCLEOTIDE SEQUENCE [LARGE SCALE GENOMIC DNA]</scope>
    <source>
        <strain evidence="1 2">NYU-BL-A3</strain>
    </source>
</reference>
<keyword evidence="2" id="KW-1185">Reference proteome</keyword>
<dbReference type="Proteomes" id="UP000186341">
    <property type="component" value="Unassembled WGS sequence"/>
</dbReference>
<evidence type="ECO:0000313" key="1">
    <source>
        <dbReference type="EMBL" id="OLU41309.1"/>
    </source>
</evidence>
<gene>
    <name evidence="1" type="ORF">BO222_03555</name>
</gene>
<dbReference type="AlphaFoldDB" id="A0A1U7NHK2"/>
<organism evidence="1 2">
    <name type="scientific">Ileibacterium valens</name>
    <dbReference type="NCBI Taxonomy" id="1862668"/>
    <lineage>
        <taxon>Bacteria</taxon>
        <taxon>Bacillati</taxon>
        <taxon>Bacillota</taxon>
        <taxon>Erysipelotrichia</taxon>
        <taxon>Erysipelotrichales</taxon>
        <taxon>Erysipelotrichaceae</taxon>
        <taxon>Ileibacterium</taxon>
    </lineage>
</organism>
<sequence>MMTRIEFHNLLKNISGINNVYYQPPENIKIHYPCIIYNFDNYQNSSADNGKYLKHKRYSVTIISKDPDNDYVEKVLTLPLSSFDRRMVVDNLYHDVLTIYV</sequence>
<protein>
    <submittedName>
        <fullName evidence="1">Uncharacterized protein</fullName>
    </submittedName>
</protein>
<dbReference type="EMBL" id="MPJW01000088">
    <property type="protein sequence ID" value="OLU41309.1"/>
    <property type="molecule type" value="Genomic_DNA"/>
</dbReference>